<feature type="coiled-coil region" evidence="5">
    <location>
        <begin position="764"/>
        <end position="798"/>
    </location>
</feature>
<dbReference type="OMA" id="IRSHIML"/>
<name>A0A336MEK7_CULSO</name>
<feature type="compositionally biased region" description="Polar residues" evidence="6">
    <location>
        <begin position="941"/>
        <end position="950"/>
    </location>
</feature>
<reference evidence="7" key="1">
    <citation type="submission" date="2018-07" db="EMBL/GenBank/DDBJ databases">
        <authorList>
            <person name="Quirk P.G."/>
            <person name="Krulwich T.A."/>
        </authorList>
    </citation>
    <scope>NUCLEOTIDE SEQUENCE</scope>
</reference>
<feature type="compositionally biased region" description="Basic residues" evidence="6">
    <location>
        <begin position="135"/>
        <end position="144"/>
    </location>
</feature>
<feature type="region of interest" description="Disordered" evidence="6">
    <location>
        <begin position="113"/>
        <end position="237"/>
    </location>
</feature>
<dbReference type="InterPro" id="IPR011992">
    <property type="entry name" value="EF-hand-dom_pair"/>
</dbReference>
<keyword evidence="5" id="KW-0175">Coiled coil</keyword>
<feature type="coiled-coil region" evidence="5">
    <location>
        <begin position="1024"/>
        <end position="1084"/>
    </location>
</feature>
<dbReference type="VEuPathDB" id="VectorBase:CSON015568"/>
<dbReference type="EMBL" id="UFQT01000998">
    <property type="protein sequence ID" value="SSX28380.1"/>
    <property type="molecule type" value="Genomic_DNA"/>
</dbReference>
<dbReference type="SUPFAM" id="SSF47473">
    <property type="entry name" value="EF-hand"/>
    <property type="match status" value="1"/>
</dbReference>
<dbReference type="PANTHER" id="PTHR18905:SF13">
    <property type="entry name" value="NON-CENTROSOMAL MICROTUBULE ARRAY"/>
    <property type="match status" value="1"/>
</dbReference>
<feature type="region of interest" description="Disordered" evidence="6">
    <location>
        <begin position="936"/>
        <end position="983"/>
    </location>
</feature>
<evidence type="ECO:0000256" key="3">
    <source>
        <dbReference type="ARBA" id="ARBA00022553"/>
    </source>
</evidence>
<evidence type="ECO:0000256" key="6">
    <source>
        <dbReference type="SAM" id="MobiDB-lite"/>
    </source>
</evidence>
<gene>
    <name evidence="7" type="primary">CSON015568</name>
</gene>
<evidence type="ECO:0000256" key="2">
    <source>
        <dbReference type="ARBA" id="ARBA00022490"/>
    </source>
</evidence>
<feature type="coiled-coil region" evidence="5">
    <location>
        <begin position="851"/>
        <end position="889"/>
    </location>
</feature>
<feature type="compositionally biased region" description="Polar residues" evidence="6">
    <location>
        <begin position="694"/>
        <end position="705"/>
    </location>
</feature>
<dbReference type="GO" id="GO:0034454">
    <property type="term" value="P:microtubule anchoring at centrosome"/>
    <property type="evidence" value="ECO:0007669"/>
    <property type="project" value="TreeGrafter"/>
</dbReference>
<feature type="compositionally biased region" description="Acidic residues" evidence="6">
    <location>
        <begin position="165"/>
        <end position="177"/>
    </location>
</feature>
<accession>A0A336MEK7</accession>
<keyword evidence="4" id="KW-0206">Cytoskeleton</keyword>
<evidence type="ECO:0000256" key="1">
    <source>
        <dbReference type="ARBA" id="ARBA00004300"/>
    </source>
</evidence>
<dbReference type="GO" id="GO:0005813">
    <property type="term" value="C:centrosome"/>
    <property type="evidence" value="ECO:0007669"/>
    <property type="project" value="UniProtKB-SubCell"/>
</dbReference>
<evidence type="ECO:0000313" key="7">
    <source>
        <dbReference type="EMBL" id="SSX28380.1"/>
    </source>
</evidence>
<sequence length="1173" mass="134761">MEEKLATDDPYEARLFDLFNSFQDKDKQGLDRDGLVKLCMNLELKNRGEALVNLLTARYKTDKNDNKWVVNFHDFRAALLQVLGEELNMTEETTMSKNSSDSLQLHKSFKEKMSVVETQSDPETSDREIKPKFVVGRKKYGRRSRPLENPLNDPTDEKSASTLTDSDEEDDDEEDYYESPTQTRSNQSKNKVKRSVSQSEMQESKRRRPITSSRLKRCASLPPQYKNDHAKNRIGKNRTVNQQPKIDVENLSINLQEIWTSISTDDDKHRLNININQLESVCIKLGLHNLGAQQAAHEAFEKLSIPTNSTISYQQFVNLIQNDSNVLSSRENSMETVATITNTDSNKSSDEDRYCLSAITREAGCVNSDIIIEMWESAGVVSASALLVGLGFCGNEIQISELITTLEEEIQRSSDEKEILPFLKASLILHKAEVGALRHAFKQIIDENKKLYSNNKEMNRRAAILAQEVDERHLTIEKATKNEIKLLENRHTETIKQLTEQLTTERDQYTAINVRLENRIKNLESEENKLKAELSSLLEENSTLDSEKCDLQNQITDLYEQNIKLNQEIAELEDLKSMELKKEKENEEILELMDKVSSLQIENSNLRDKNDELTTEIEGLNIELNRYKSRKSATQAMSEMALEPQSNNQDEVVSGSIDQEMNGTGAMKRRMDSPSKIRISEESPRQGKLRKCNNETSNVGNESETSGEWMALNTELNNSISNTPSTSGFSQGTESSLSDPDYVKLLKLKVNELQSRLEAIPKDQNDWVKQNEKLKERCQDLEASLEQMRKEYEDCEDYWQNKLAEERLLYEEEQRQSDDKFTELLSKMSEYEDQFASATEKDGKLSPIAENSMLEQQYLALEQEMEELTEKARSAIEERDKQIEELKLKVSRNNHLIKDKNYSPPTPPRIDTPDSPASSTISYLFWNQSTIHGPARDYQNPVFNNNQKPQNPEGISFKEEEDANKRKSISPIQKPIKVEQGDECDAVSTKSVATTHSVHHSTRSSSPINYNDIQLKEKNLKEEVEMLVYQRDSLISELQQLQEAKPILAQAYTHTPHPNLSNRIQYLEQKNKHLQNVLKQQQQYMETVMHQAWQQQRFEIVELRNRLEAQTVVITEQAQRLANADLLAKDLFVENSHLTAAIQRLEQQRTRQALLQLSQHLPHLQQQGLGHLP</sequence>
<dbReference type="AlphaFoldDB" id="A0A336MEK7"/>
<feature type="compositionally biased region" description="Polar residues" evidence="6">
    <location>
        <begin position="180"/>
        <end position="201"/>
    </location>
</feature>
<feature type="coiled-coil region" evidence="5">
    <location>
        <begin position="499"/>
        <end position="630"/>
    </location>
</feature>
<organism evidence="7">
    <name type="scientific">Culicoides sonorensis</name>
    <name type="common">Biting midge</name>
    <dbReference type="NCBI Taxonomy" id="179676"/>
    <lineage>
        <taxon>Eukaryota</taxon>
        <taxon>Metazoa</taxon>
        <taxon>Ecdysozoa</taxon>
        <taxon>Arthropoda</taxon>
        <taxon>Hexapoda</taxon>
        <taxon>Insecta</taxon>
        <taxon>Pterygota</taxon>
        <taxon>Neoptera</taxon>
        <taxon>Endopterygota</taxon>
        <taxon>Diptera</taxon>
        <taxon>Nematocera</taxon>
        <taxon>Chironomoidea</taxon>
        <taxon>Ceratopogonidae</taxon>
        <taxon>Ceratopogoninae</taxon>
        <taxon>Culicoides</taxon>
        <taxon>Monoculicoides</taxon>
    </lineage>
</organism>
<comment type="subcellular location">
    <subcellularLocation>
        <location evidence="1">Cytoplasm</location>
        <location evidence="1">Cytoskeleton</location>
        <location evidence="1">Microtubule organizing center</location>
        <location evidence="1">Centrosome</location>
    </subcellularLocation>
</comment>
<feature type="region of interest" description="Disordered" evidence="6">
    <location>
        <begin position="897"/>
        <end position="917"/>
    </location>
</feature>
<protein>
    <submittedName>
        <fullName evidence="7">CSON015568 protein</fullName>
    </submittedName>
</protein>
<dbReference type="PANTHER" id="PTHR18905">
    <property type="entry name" value="NINEIN"/>
    <property type="match status" value="1"/>
</dbReference>
<feature type="compositionally biased region" description="Basic residues" evidence="6">
    <location>
        <begin position="205"/>
        <end position="217"/>
    </location>
</feature>
<evidence type="ECO:0000256" key="4">
    <source>
        <dbReference type="ARBA" id="ARBA00023212"/>
    </source>
</evidence>
<proteinExistence type="predicted"/>
<keyword evidence="2" id="KW-0963">Cytoplasm</keyword>
<feature type="region of interest" description="Disordered" evidence="6">
    <location>
        <begin position="989"/>
        <end position="1008"/>
    </location>
</feature>
<feature type="region of interest" description="Disordered" evidence="6">
    <location>
        <begin position="680"/>
        <end position="705"/>
    </location>
</feature>
<keyword evidence="3" id="KW-0597">Phosphoprotein</keyword>
<evidence type="ECO:0000256" key="5">
    <source>
        <dbReference type="SAM" id="Coils"/>
    </source>
</evidence>